<dbReference type="Pfam" id="PF00395">
    <property type="entry name" value="SLH"/>
    <property type="match status" value="2"/>
</dbReference>
<proteinExistence type="predicted"/>
<accession>A0A3G9JLN9</accession>
<dbReference type="Gene3D" id="2.60.40.1080">
    <property type="match status" value="1"/>
</dbReference>
<dbReference type="AlphaFoldDB" id="A0A3G9JLN9"/>
<dbReference type="OrthoDB" id="1766522at2"/>
<dbReference type="PROSITE" id="PS51272">
    <property type="entry name" value="SLH"/>
    <property type="match status" value="1"/>
</dbReference>
<dbReference type="InterPro" id="IPR001119">
    <property type="entry name" value="SLH_dom"/>
</dbReference>
<dbReference type="InterPro" id="IPR003343">
    <property type="entry name" value="Big_2"/>
</dbReference>
<organism evidence="1 2">
    <name type="scientific">Paenibacillus baekrokdamisoli</name>
    <dbReference type="NCBI Taxonomy" id="1712516"/>
    <lineage>
        <taxon>Bacteria</taxon>
        <taxon>Bacillati</taxon>
        <taxon>Bacillota</taxon>
        <taxon>Bacilli</taxon>
        <taxon>Bacillales</taxon>
        <taxon>Paenibacillaceae</taxon>
        <taxon>Paenibacillus</taxon>
    </lineage>
</organism>
<sequence>MKTGKMKALLAAVCIAASVATVTTVVMAASDVQTTTEGRSKADIIQKWQQYKPMAVGFDYMNGMNIYEEQPSLQAPYKAGKLKKEYILDGIKAVNFIRYLAGLPDDVKPDWSLELQEQTGALVNAVNQKLTHTPSKPADMDEAQYKLGYAGTSSSNLYAGDPTLYSNVLGYMSDSDTSNIDRVGHRRWIINPTMKQTMFGFVYSKTENDYMYPYAALHAFNRERPKDEVSYSYVSWPAAGYFPSEVFAPQDAWSVSLNPDKYDKTRVEEIHVTLTRVSDNKSWSFDKTNTDKKGRYFNVETGGYGIPFCIIFRPDALEAINSNDQFRVDVSGIYDKGGRTTSIQFETNFFQLIQPVQFRAQSLLLKKGEQIQLQTVQPSSVLSSNIDGKLYSDHPEVASINITGQVTALKAGTTEIRYKNYFQEEQRVSIEVVNSNSSEKVSEWAMEAYTKAKGNGIIGNYLDRNYQKPINRLDFAQAAVDLCENILGKPLEGMDSPFKDIDDISVGKAVKNGLIQGTSTAAFSPWETLTRQEAASLLIRLNDRLNQLLHKDGFPTASTNSIAKFADDSQITGWARDNVYKAVQLGLLGGVGQGNFNPRGHLTHEQTYIILENVFERFITKA</sequence>
<dbReference type="KEGG" id="pbk:Back11_52940"/>
<dbReference type="RefSeq" id="WP_125663820.1">
    <property type="nucleotide sequence ID" value="NZ_AP019308.1"/>
</dbReference>
<dbReference type="InterPro" id="IPR008964">
    <property type="entry name" value="Invasin/intimin_cell_adhesion"/>
</dbReference>
<gene>
    <name evidence="1" type="ORF">Back11_52940</name>
</gene>
<dbReference type="Pfam" id="PF02368">
    <property type="entry name" value="Big_2"/>
    <property type="match status" value="1"/>
</dbReference>
<dbReference type="CDD" id="cd05379">
    <property type="entry name" value="CAP_bacterial"/>
    <property type="match status" value="1"/>
</dbReference>
<keyword evidence="2" id="KW-1185">Reference proteome</keyword>
<evidence type="ECO:0000313" key="2">
    <source>
        <dbReference type="Proteomes" id="UP000275368"/>
    </source>
</evidence>
<dbReference type="EMBL" id="AP019308">
    <property type="protein sequence ID" value="BBH23949.1"/>
    <property type="molecule type" value="Genomic_DNA"/>
</dbReference>
<evidence type="ECO:0000313" key="1">
    <source>
        <dbReference type="EMBL" id="BBH23949.1"/>
    </source>
</evidence>
<dbReference type="Proteomes" id="UP000275368">
    <property type="component" value="Chromosome"/>
</dbReference>
<protein>
    <submittedName>
        <fullName evidence="1">Uncharacterized protein</fullName>
    </submittedName>
</protein>
<name>A0A3G9JLN9_9BACL</name>
<reference evidence="1 2" key="1">
    <citation type="submission" date="2018-11" db="EMBL/GenBank/DDBJ databases">
        <title>Complete genome sequence of Paenibacillus baekrokdamisoli strain KCTC 33723.</title>
        <authorList>
            <person name="Kang S.W."/>
            <person name="Lee K.C."/>
            <person name="Kim K.K."/>
            <person name="Kim J.S."/>
            <person name="Kim D.S."/>
            <person name="Ko S.H."/>
            <person name="Yang S.H."/>
            <person name="Lee J.S."/>
        </authorList>
    </citation>
    <scope>NUCLEOTIDE SEQUENCE [LARGE SCALE GENOMIC DNA]</scope>
    <source>
        <strain evidence="1 2">KCTC 33723</strain>
    </source>
</reference>
<dbReference type="SUPFAM" id="SSF49373">
    <property type="entry name" value="Invasin/intimin cell-adhesion fragments"/>
    <property type="match status" value="1"/>
</dbReference>